<dbReference type="PANTHER" id="PTHR43420">
    <property type="entry name" value="ACETYLTRANSFERASE"/>
    <property type="match status" value="1"/>
</dbReference>
<dbReference type="InterPro" id="IPR013653">
    <property type="entry name" value="GCN5-like_dom"/>
</dbReference>
<reference evidence="6" key="1">
    <citation type="journal article" date="2019" name="Int. J. Syst. Evol. Microbiol.">
        <title>The Global Catalogue of Microorganisms (GCM) 10K type strain sequencing project: providing services to taxonomists for standard genome sequencing and annotation.</title>
        <authorList>
            <consortium name="The Broad Institute Genomics Platform"/>
            <consortium name="The Broad Institute Genome Sequencing Center for Infectious Disease"/>
            <person name="Wu L."/>
            <person name="Ma J."/>
        </authorList>
    </citation>
    <scope>NUCLEOTIDE SEQUENCE [LARGE SCALE GENOMIC DNA]</scope>
    <source>
        <strain evidence="6">CCM 7044</strain>
    </source>
</reference>
<evidence type="ECO:0000313" key="6">
    <source>
        <dbReference type="Proteomes" id="UP001597479"/>
    </source>
</evidence>
<keyword evidence="6" id="KW-1185">Reference proteome</keyword>
<dbReference type="Proteomes" id="UP001597479">
    <property type="component" value="Unassembled WGS sequence"/>
</dbReference>
<dbReference type="InterPro" id="IPR050680">
    <property type="entry name" value="YpeA/RimI_acetyltransf"/>
</dbReference>
<dbReference type="PROSITE" id="PS51186">
    <property type="entry name" value="GNAT"/>
    <property type="match status" value="1"/>
</dbReference>
<keyword evidence="2" id="KW-0012">Acyltransferase</keyword>
<dbReference type="PANTHER" id="PTHR43420:SF3">
    <property type="entry name" value="N-ACETYLTRANSFERASE DOMAIN-CONTAINING PROTEIN"/>
    <property type="match status" value="1"/>
</dbReference>
<evidence type="ECO:0000256" key="2">
    <source>
        <dbReference type="ARBA" id="ARBA00023315"/>
    </source>
</evidence>
<proteinExistence type="predicted"/>
<feature type="compositionally biased region" description="Basic and acidic residues" evidence="3">
    <location>
        <begin position="1"/>
        <end position="15"/>
    </location>
</feature>
<evidence type="ECO:0000256" key="1">
    <source>
        <dbReference type="ARBA" id="ARBA00022679"/>
    </source>
</evidence>
<accession>A0ABW5VW08</accession>
<dbReference type="CDD" id="cd04301">
    <property type="entry name" value="NAT_SF"/>
    <property type="match status" value="1"/>
</dbReference>
<keyword evidence="1" id="KW-0808">Transferase</keyword>
<dbReference type="InterPro" id="IPR016181">
    <property type="entry name" value="Acyl_CoA_acyltransferase"/>
</dbReference>
<dbReference type="RefSeq" id="WP_377185602.1">
    <property type="nucleotide sequence ID" value="NZ_JBHUOG010000002.1"/>
</dbReference>
<dbReference type="Pfam" id="PF08445">
    <property type="entry name" value="FR47"/>
    <property type="match status" value="1"/>
</dbReference>
<evidence type="ECO:0000313" key="5">
    <source>
        <dbReference type="EMBL" id="MFD2795481.1"/>
    </source>
</evidence>
<dbReference type="InterPro" id="IPR000182">
    <property type="entry name" value="GNAT_dom"/>
</dbReference>
<dbReference type="SUPFAM" id="SSF55729">
    <property type="entry name" value="Acyl-CoA N-acyltransferases (Nat)"/>
    <property type="match status" value="1"/>
</dbReference>
<organism evidence="5 6">
    <name type="scientific">Promicromonospora vindobonensis</name>
    <dbReference type="NCBI Taxonomy" id="195748"/>
    <lineage>
        <taxon>Bacteria</taxon>
        <taxon>Bacillati</taxon>
        <taxon>Actinomycetota</taxon>
        <taxon>Actinomycetes</taxon>
        <taxon>Micrococcales</taxon>
        <taxon>Promicromonosporaceae</taxon>
        <taxon>Promicromonospora</taxon>
    </lineage>
</organism>
<dbReference type="Gene3D" id="3.40.630.30">
    <property type="match status" value="1"/>
</dbReference>
<comment type="caution">
    <text evidence="5">The sequence shown here is derived from an EMBL/GenBank/DDBJ whole genome shotgun (WGS) entry which is preliminary data.</text>
</comment>
<name>A0ABW5VW08_9MICO</name>
<dbReference type="EMBL" id="JBHUOG010000002">
    <property type="protein sequence ID" value="MFD2795481.1"/>
    <property type="molecule type" value="Genomic_DNA"/>
</dbReference>
<sequence>MSIIDTDRRAKDDAHGGVPPVADAVTDTPQLDDPVLDDPVLDNPAWSALSGAHAHLAEGGDLARRYPADVSPFAAVRTWDDPGVWDAVLDLVGYGAEFPAPPEPVVLPPGWVRSDPFEGVQLVETDRLHGRPDDEAVVLGAADVPEMLDLVARAQPGPFLPRTYLLGRYVGIRRDGHLVAMAGERLAPTGWTEISAVATDERYRGQGLASRLVLDVVHHIHERGARAMMHASAGNTNAIRLYESLGFRLRRRLTFGTVRTPDSRGGTPVSG</sequence>
<evidence type="ECO:0000256" key="3">
    <source>
        <dbReference type="SAM" id="MobiDB-lite"/>
    </source>
</evidence>
<feature type="region of interest" description="Disordered" evidence="3">
    <location>
        <begin position="1"/>
        <end position="31"/>
    </location>
</feature>
<gene>
    <name evidence="5" type="ORF">ACFS27_18125</name>
</gene>
<feature type="domain" description="N-acetyltransferase" evidence="4">
    <location>
        <begin position="128"/>
        <end position="267"/>
    </location>
</feature>
<protein>
    <submittedName>
        <fullName evidence="5">GNAT family N-acetyltransferase</fullName>
    </submittedName>
</protein>
<evidence type="ECO:0000259" key="4">
    <source>
        <dbReference type="PROSITE" id="PS51186"/>
    </source>
</evidence>